<evidence type="ECO:0000259" key="3">
    <source>
        <dbReference type="Pfam" id="PF02481"/>
    </source>
</evidence>
<dbReference type="PANTHER" id="PTHR43022">
    <property type="entry name" value="PROTEIN SMF"/>
    <property type="match status" value="1"/>
</dbReference>
<dbReference type="SUPFAM" id="SSF102405">
    <property type="entry name" value="MCP/YpsA-like"/>
    <property type="match status" value="1"/>
</dbReference>
<protein>
    <submittedName>
        <fullName evidence="5">DNA processing protein</fullName>
    </submittedName>
</protein>
<organism evidence="5 6">
    <name type="scientific">Acetanaerobacterium elongatum</name>
    <dbReference type="NCBI Taxonomy" id="258515"/>
    <lineage>
        <taxon>Bacteria</taxon>
        <taxon>Bacillati</taxon>
        <taxon>Bacillota</taxon>
        <taxon>Clostridia</taxon>
        <taxon>Eubacteriales</taxon>
        <taxon>Oscillospiraceae</taxon>
        <taxon>Acetanaerobacterium</taxon>
    </lineage>
</organism>
<dbReference type="Proteomes" id="UP000199182">
    <property type="component" value="Unassembled WGS sequence"/>
</dbReference>
<comment type="similarity">
    <text evidence="1">Belongs to the DprA/Smf family.</text>
</comment>
<name>A0A1H0DL25_9FIRM</name>
<dbReference type="NCBIfam" id="TIGR00732">
    <property type="entry name" value="dprA"/>
    <property type="match status" value="1"/>
</dbReference>
<dbReference type="Gene3D" id="1.10.10.10">
    <property type="entry name" value="Winged helix-like DNA-binding domain superfamily/Winged helix DNA-binding domain"/>
    <property type="match status" value="1"/>
</dbReference>
<feature type="domain" description="DprA winged helix" evidence="4">
    <location>
        <begin position="346"/>
        <end position="400"/>
    </location>
</feature>
<dbReference type="InterPro" id="IPR036388">
    <property type="entry name" value="WH-like_DNA-bd_sf"/>
</dbReference>
<dbReference type="Gene3D" id="3.40.50.450">
    <property type="match status" value="1"/>
</dbReference>
<evidence type="ECO:0000313" key="5">
    <source>
        <dbReference type="EMBL" id="SDN70736.1"/>
    </source>
</evidence>
<dbReference type="InterPro" id="IPR041614">
    <property type="entry name" value="DprA_WH"/>
</dbReference>
<gene>
    <name evidence="5" type="ORF">SAMN05192585_12915</name>
</gene>
<dbReference type="STRING" id="258515.SAMN05192585_12915"/>
<dbReference type="InterPro" id="IPR003488">
    <property type="entry name" value="DprA"/>
</dbReference>
<dbReference type="GO" id="GO:0009294">
    <property type="term" value="P:DNA-mediated transformation"/>
    <property type="evidence" value="ECO:0007669"/>
    <property type="project" value="InterPro"/>
</dbReference>
<keyword evidence="6" id="KW-1185">Reference proteome</keyword>
<feature type="region of interest" description="Disordered" evidence="2">
    <location>
        <begin position="314"/>
        <end position="337"/>
    </location>
</feature>
<evidence type="ECO:0000256" key="2">
    <source>
        <dbReference type="SAM" id="MobiDB-lite"/>
    </source>
</evidence>
<dbReference type="PANTHER" id="PTHR43022:SF1">
    <property type="entry name" value="PROTEIN SMF"/>
    <property type="match status" value="1"/>
</dbReference>
<proteinExistence type="inferred from homology"/>
<evidence type="ECO:0000256" key="1">
    <source>
        <dbReference type="ARBA" id="ARBA00006525"/>
    </source>
</evidence>
<reference evidence="5 6" key="1">
    <citation type="submission" date="2016-10" db="EMBL/GenBank/DDBJ databases">
        <authorList>
            <person name="de Groot N.N."/>
        </authorList>
    </citation>
    <scope>NUCLEOTIDE SEQUENCE [LARGE SCALE GENOMIC DNA]</scope>
    <source>
        <strain evidence="5 6">CGMCC 1.5012</strain>
    </source>
</reference>
<dbReference type="Pfam" id="PF02481">
    <property type="entry name" value="DNA_processg_A"/>
    <property type="match status" value="1"/>
</dbReference>
<dbReference type="Pfam" id="PF17782">
    <property type="entry name" value="WHD_DprA"/>
    <property type="match status" value="1"/>
</dbReference>
<evidence type="ECO:0000313" key="6">
    <source>
        <dbReference type="Proteomes" id="UP000199182"/>
    </source>
</evidence>
<dbReference type="EMBL" id="FNID01000029">
    <property type="protein sequence ID" value="SDN70736.1"/>
    <property type="molecule type" value="Genomic_DNA"/>
</dbReference>
<dbReference type="InterPro" id="IPR057666">
    <property type="entry name" value="DrpA_SLOG"/>
</dbReference>
<feature type="domain" description="Smf/DprA SLOG" evidence="3">
    <location>
        <begin position="76"/>
        <end position="285"/>
    </location>
</feature>
<sequence>MTEYCIWLQQCFGEGSVKPYNIIKQYGSAKAFYDSVQAGLSGVHDLLPADIARVKNTPLELAQKILEKCTQKGIDVYTIDHALYPEKLKNIYAPPVVLYGIGMLPELDRLVAIAVVGNRRMSDYGGSVARQIGYDLARAGAVVVSGLALGIDACGHEGALLAGGKTVAVLGCGPDVIYPSENEALTEQIRSKGTILSEFPPGTRPIARNFPIRNRIISGLCNGIAVIEAGVKSGSLITANLALEQGRDIFTVPNSIYCEHSAGSLRLLRDGAIPIGSAYDILIEYEGLFKDKLNLEKIPRCYYYLPAQHQKSALPAQKKASKPRPEQPPILTVPGNPKAEAQSLPDYLTGQAVKVYDILRTKTEKTHVDEIAVQTGLSTPEVLSAITELEIEELVRAYPGRRYSV</sequence>
<accession>A0A1H0DL25</accession>
<dbReference type="AlphaFoldDB" id="A0A1H0DL25"/>
<evidence type="ECO:0000259" key="4">
    <source>
        <dbReference type="Pfam" id="PF17782"/>
    </source>
</evidence>